<proteinExistence type="predicted"/>
<dbReference type="PANTHER" id="PTHR14218">
    <property type="entry name" value="PROTEASE S8 TRIPEPTIDYL PEPTIDASE I CLN2"/>
    <property type="match status" value="1"/>
</dbReference>
<accession>A0A930YB69</accession>
<evidence type="ECO:0000256" key="6">
    <source>
        <dbReference type="ARBA" id="ARBA00022837"/>
    </source>
</evidence>
<dbReference type="Proteomes" id="UP000656804">
    <property type="component" value="Unassembled WGS sequence"/>
</dbReference>
<dbReference type="PANTHER" id="PTHR14218:SF15">
    <property type="entry name" value="TRIPEPTIDYL-PEPTIDASE 1"/>
    <property type="match status" value="1"/>
</dbReference>
<comment type="cofactor">
    <cofactor evidence="1">
        <name>Ca(2+)</name>
        <dbReference type="ChEBI" id="CHEBI:29108"/>
    </cofactor>
</comment>
<sequence>MYPTSPRRWKAAATAALAAGALLVTPAAGAAVAHTASRRADTQKLTRDFTYNLLPGLSQATDLGAAPAATPMHLVVSLDRPHLAAERRLITAMNTPGNAHYGHFLTPARFARRFGVPAAQQARVTQYFTDAGLSVDHVSRAGDVLSLSGTSSAVSSAFHTPIDRFRTDGTTFLANTAAPSYAKGLGISNVVGLNTLQAYRTTTGPHTHSGTAATTSQDSCLPTGDCIGSTTPQDLWKAYQQPARWKGQKQGVAVFGEGQSKDVIADLRDFETANKLPRVPVRVKHPKGDSGFSDDSGRVEWNIDTQASTGMAPKVGKLTLYFGKDLSDADVDAVFSQFADDAKGPLQASASYGECESIPYVSDAVAPVLNDPTVYNLPAGIGIGNASDATLTPITQQIALEGKTVFVSTGDTGSSCPVAYAAVIGAGNGVLNQGVPITNSPASLPYVTAVGGTVLYTDGQGRRTHEYGWAFGGGGSTLFIDRPDYQKGVANNAIPCVTTGNPCRGIADVAAQSGDALSNGYLIKSAGQDSYGGGTSLSAPLMQGMWARIQSASKKSRGNGFANYGLYRAGTSNAAAKDYFDVTSTDTSTGVPATNGLYPTTPGWDYVTGWGTPKVKGLICTLDRRC</sequence>
<dbReference type="SUPFAM" id="SSF54897">
    <property type="entry name" value="Protease propeptides/inhibitors"/>
    <property type="match status" value="1"/>
</dbReference>
<keyword evidence="11" id="KW-1185">Reference proteome</keyword>
<feature type="signal peptide" evidence="8">
    <location>
        <begin position="1"/>
        <end position="30"/>
    </location>
</feature>
<evidence type="ECO:0000256" key="2">
    <source>
        <dbReference type="ARBA" id="ARBA00022670"/>
    </source>
</evidence>
<keyword evidence="6" id="KW-0106">Calcium</keyword>
<evidence type="ECO:0000313" key="10">
    <source>
        <dbReference type="EMBL" id="MBF4160194.1"/>
    </source>
</evidence>
<keyword evidence="8" id="KW-0732">Signal</keyword>
<dbReference type="CDD" id="cd11377">
    <property type="entry name" value="Pro-peptidase_S53"/>
    <property type="match status" value="1"/>
</dbReference>
<dbReference type="GO" id="GO:0006508">
    <property type="term" value="P:proteolysis"/>
    <property type="evidence" value="ECO:0007669"/>
    <property type="project" value="UniProtKB-KW"/>
</dbReference>
<dbReference type="SMART" id="SM00944">
    <property type="entry name" value="Pro-kuma_activ"/>
    <property type="match status" value="1"/>
</dbReference>
<dbReference type="SUPFAM" id="SSF52743">
    <property type="entry name" value="Subtilisin-like"/>
    <property type="match status" value="1"/>
</dbReference>
<dbReference type="InterPro" id="IPR050819">
    <property type="entry name" value="Tripeptidyl-peptidase_I"/>
</dbReference>
<keyword evidence="2" id="KW-0645">Protease</keyword>
<dbReference type="Pfam" id="PF09286">
    <property type="entry name" value="Pro-kuma_activ"/>
    <property type="match status" value="1"/>
</dbReference>
<evidence type="ECO:0000256" key="1">
    <source>
        <dbReference type="ARBA" id="ARBA00001913"/>
    </source>
</evidence>
<feature type="domain" description="Peptidase S53" evidence="9">
    <location>
        <begin position="229"/>
        <end position="625"/>
    </location>
</feature>
<dbReference type="Gene3D" id="3.40.50.200">
    <property type="entry name" value="Peptidase S8/S53 domain"/>
    <property type="match status" value="1"/>
</dbReference>
<evidence type="ECO:0000313" key="11">
    <source>
        <dbReference type="Proteomes" id="UP000656804"/>
    </source>
</evidence>
<dbReference type="RefSeq" id="WP_194501457.1">
    <property type="nucleotide sequence ID" value="NZ_JADIVZ010000001.1"/>
</dbReference>
<dbReference type="InterPro" id="IPR015366">
    <property type="entry name" value="S53_propep"/>
</dbReference>
<evidence type="ECO:0000256" key="3">
    <source>
        <dbReference type="ARBA" id="ARBA00022723"/>
    </source>
</evidence>
<dbReference type="InterPro" id="IPR036852">
    <property type="entry name" value="Peptidase_S8/S53_dom_sf"/>
</dbReference>
<keyword evidence="5" id="KW-0720">Serine protease</keyword>
<keyword evidence="7" id="KW-0865">Zymogen</keyword>
<dbReference type="AlphaFoldDB" id="A0A930YB69"/>
<evidence type="ECO:0000256" key="7">
    <source>
        <dbReference type="ARBA" id="ARBA00023145"/>
    </source>
</evidence>
<evidence type="ECO:0000256" key="4">
    <source>
        <dbReference type="ARBA" id="ARBA00022801"/>
    </source>
</evidence>
<organism evidence="10 11">
    <name type="scientific">Nocardioides acrostichi</name>
    <dbReference type="NCBI Taxonomy" id="2784339"/>
    <lineage>
        <taxon>Bacteria</taxon>
        <taxon>Bacillati</taxon>
        <taxon>Actinomycetota</taxon>
        <taxon>Actinomycetes</taxon>
        <taxon>Propionibacteriales</taxon>
        <taxon>Nocardioidaceae</taxon>
        <taxon>Nocardioides</taxon>
    </lineage>
</organism>
<name>A0A930YB69_9ACTN</name>
<protein>
    <submittedName>
        <fullName evidence="10">S8/S53 family peptidase</fullName>
    </submittedName>
</protein>
<gene>
    <name evidence="10" type="ORF">ISG29_00715</name>
</gene>
<dbReference type="InterPro" id="IPR030400">
    <property type="entry name" value="Sedolisin_dom"/>
</dbReference>
<keyword evidence="4" id="KW-0378">Hydrolase</keyword>
<evidence type="ECO:0000256" key="5">
    <source>
        <dbReference type="ARBA" id="ARBA00022825"/>
    </source>
</evidence>
<evidence type="ECO:0000256" key="8">
    <source>
        <dbReference type="SAM" id="SignalP"/>
    </source>
</evidence>
<keyword evidence="3" id="KW-0479">Metal-binding</keyword>
<reference evidence="10" key="1">
    <citation type="submission" date="2020-11" db="EMBL/GenBank/DDBJ databases">
        <title>Nocardioides sp. CBS4Y-1, whole genome shotgun sequence.</title>
        <authorList>
            <person name="Tuo L."/>
        </authorList>
    </citation>
    <scope>NUCLEOTIDE SEQUENCE</scope>
    <source>
        <strain evidence="10">CBS4Y-1</strain>
    </source>
</reference>
<feature type="chain" id="PRO_5037358371" evidence="8">
    <location>
        <begin position="31"/>
        <end position="626"/>
    </location>
</feature>
<dbReference type="EMBL" id="JADIVZ010000001">
    <property type="protein sequence ID" value="MBF4160194.1"/>
    <property type="molecule type" value="Genomic_DNA"/>
</dbReference>
<dbReference type="PROSITE" id="PS51695">
    <property type="entry name" value="SEDOLISIN"/>
    <property type="match status" value="1"/>
</dbReference>
<dbReference type="GO" id="GO:0008240">
    <property type="term" value="F:tripeptidyl-peptidase activity"/>
    <property type="evidence" value="ECO:0007669"/>
    <property type="project" value="TreeGrafter"/>
</dbReference>
<dbReference type="GO" id="GO:0046872">
    <property type="term" value="F:metal ion binding"/>
    <property type="evidence" value="ECO:0007669"/>
    <property type="project" value="UniProtKB-KW"/>
</dbReference>
<dbReference type="GO" id="GO:0004252">
    <property type="term" value="F:serine-type endopeptidase activity"/>
    <property type="evidence" value="ECO:0007669"/>
    <property type="project" value="InterPro"/>
</dbReference>
<evidence type="ECO:0000259" key="9">
    <source>
        <dbReference type="PROSITE" id="PS51695"/>
    </source>
</evidence>
<dbReference type="CDD" id="cd04056">
    <property type="entry name" value="Peptidases_S53"/>
    <property type="match status" value="1"/>
</dbReference>
<comment type="caution">
    <text evidence="10">The sequence shown here is derived from an EMBL/GenBank/DDBJ whole genome shotgun (WGS) entry which is preliminary data.</text>
</comment>